<sequence>MPQSLLPSVDVCETMNDHDDGPLRHRRFHRADEGSDLSPGLILRLKYAMYLFVALLLCMTMRGLMSSLFEKIPMLQKGCSKSSRGGVIQAACGAEMLIYRVSFALTVFFAIHWITVSDLLCCIRRRDRVELQSSFFTVKTVLLVLLCLVTLFIPNSFFSAYAYVCLICSGLFLLMNLLFLIDFSYQWSDDWSDRAEGNPKWIWYLLAVSVGSIALACTAIIASFVIYVPHSDCNYNACIITSVAAGAFVYFILSIYVPHGSIVPSSIVFLYTSSILFFTLRTADNEHCNRMATRQSSTAYSLLQTIATTLFTCFTLLYSVVAAGSSGAALKMGQDDSGEVEDSEESGHLSQYMFFYTIMIFGSMYLAMLGSSWHVSGAGEGGLSKSINLAFWVRLSMLWAAIFMYIWSLVAPYTCCKGRDFGFATDEDWV</sequence>
<feature type="transmembrane region" description="Helical" evidence="6">
    <location>
        <begin position="301"/>
        <end position="321"/>
    </location>
</feature>
<dbReference type="EMBL" id="JAFHKP010000028">
    <property type="protein sequence ID" value="KAG5475008.1"/>
    <property type="molecule type" value="Genomic_DNA"/>
</dbReference>
<proteinExistence type="inferred from homology"/>
<dbReference type="Proteomes" id="UP000674179">
    <property type="component" value="Chromosome 28"/>
</dbReference>
<dbReference type="GO" id="GO:0016020">
    <property type="term" value="C:membrane"/>
    <property type="evidence" value="ECO:0007669"/>
    <property type="project" value="UniProtKB-SubCell"/>
</dbReference>
<dbReference type="PANTHER" id="PTHR10383:SF9">
    <property type="entry name" value="SERINE INCORPORATOR, ISOFORM F"/>
    <property type="match status" value="1"/>
</dbReference>
<feature type="transmembrane region" description="Helical" evidence="6">
    <location>
        <begin position="47"/>
        <end position="65"/>
    </location>
</feature>
<gene>
    <name evidence="7" type="ORF">CUR178_04458</name>
</gene>
<dbReference type="InterPro" id="IPR005016">
    <property type="entry name" value="TDE1/TMS"/>
</dbReference>
<dbReference type="OrthoDB" id="5963193at2759"/>
<feature type="transmembrane region" description="Helical" evidence="6">
    <location>
        <begin position="86"/>
        <end position="114"/>
    </location>
</feature>
<evidence type="ECO:0008006" key="9">
    <source>
        <dbReference type="Google" id="ProtNLM"/>
    </source>
</evidence>
<keyword evidence="3 6" id="KW-0812">Transmembrane</keyword>
<evidence type="ECO:0000256" key="3">
    <source>
        <dbReference type="ARBA" id="ARBA00022692"/>
    </source>
</evidence>
<dbReference type="AlphaFoldDB" id="A0A836H4L2"/>
<evidence type="ECO:0000256" key="6">
    <source>
        <dbReference type="SAM" id="Phobius"/>
    </source>
</evidence>
<comment type="subcellular location">
    <subcellularLocation>
        <location evidence="1">Membrane</location>
        <topology evidence="1">Multi-pass membrane protein</topology>
    </subcellularLocation>
</comment>
<feature type="transmembrane region" description="Helical" evidence="6">
    <location>
        <begin position="387"/>
        <end position="407"/>
    </location>
</feature>
<comment type="caution">
    <text evidence="7">The sequence shown here is derived from an EMBL/GenBank/DDBJ whole genome shotgun (WGS) entry which is preliminary data.</text>
</comment>
<feature type="transmembrane region" description="Helical" evidence="6">
    <location>
        <begin position="160"/>
        <end position="181"/>
    </location>
</feature>
<dbReference type="KEGG" id="lenr:94171676"/>
<feature type="transmembrane region" description="Helical" evidence="6">
    <location>
        <begin position="262"/>
        <end position="280"/>
    </location>
</feature>
<organism evidence="7 8">
    <name type="scientific">Leishmania enriettii</name>
    <dbReference type="NCBI Taxonomy" id="5663"/>
    <lineage>
        <taxon>Eukaryota</taxon>
        <taxon>Discoba</taxon>
        <taxon>Euglenozoa</taxon>
        <taxon>Kinetoplastea</taxon>
        <taxon>Metakinetoplastina</taxon>
        <taxon>Trypanosomatida</taxon>
        <taxon>Trypanosomatidae</taxon>
        <taxon>Leishmaniinae</taxon>
        <taxon>Leishmania</taxon>
    </lineage>
</organism>
<evidence type="ECO:0000313" key="8">
    <source>
        <dbReference type="Proteomes" id="UP000674179"/>
    </source>
</evidence>
<keyword evidence="5 6" id="KW-0472">Membrane</keyword>
<feature type="transmembrane region" description="Helical" evidence="6">
    <location>
        <begin position="134"/>
        <end position="153"/>
    </location>
</feature>
<protein>
    <recommendedName>
        <fullName evidence="9">Serine incorporator</fullName>
    </recommendedName>
</protein>
<evidence type="ECO:0000256" key="4">
    <source>
        <dbReference type="ARBA" id="ARBA00022989"/>
    </source>
</evidence>
<dbReference type="Pfam" id="PF03348">
    <property type="entry name" value="Serinc"/>
    <property type="match status" value="2"/>
</dbReference>
<keyword evidence="4 6" id="KW-1133">Transmembrane helix</keyword>
<dbReference type="RefSeq" id="XP_067691537.1">
    <property type="nucleotide sequence ID" value="XM_067836166.1"/>
</dbReference>
<keyword evidence="8" id="KW-1185">Reference proteome</keyword>
<evidence type="ECO:0000313" key="7">
    <source>
        <dbReference type="EMBL" id="KAG5475008.1"/>
    </source>
</evidence>
<comment type="similarity">
    <text evidence="2">Belongs to the TDE1 family.</text>
</comment>
<evidence type="ECO:0000256" key="2">
    <source>
        <dbReference type="ARBA" id="ARBA00006665"/>
    </source>
</evidence>
<dbReference type="GeneID" id="94171676"/>
<feature type="transmembrane region" description="Helical" evidence="6">
    <location>
        <begin position="235"/>
        <end position="256"/>
    </location>
</feature>
<feature type="transmembrane region" description="Helical" evidence="6">
    <location>
        <begin position="201"/>
        <end position="228"/>
    </location>
</feature>
<evidence type="ECO:0000256" key="1">
    <source>
        <dbReference type="ARBA" id="ARBA00004141"/>
    </source>
</evidence>
<reference evidence="7 8" key="1">
    <citation type="submission" date="2021-02" db="EMBL/GenBank/DDBJ databases">
        <title>Leishmania (Mundinia) enrietti genome sequencing and assembly.</title>
        <authorList>
            <person name="Almutairi H."/>
            <person name="Gatherer D."/>
        </authorList>
    </citation>
    <scope>NUCLEOTIDE SEQUENCE [LARGE SCALE GENOMIC DNA]</scope>
    <source>
        <strain evidence="7">CUR178</strain>
    </source>
</reference>
<feature type="transmembrane region" description="Helical" evidence="6">
    <location>
        <begin position="353"/>
        <end position="375"/>
    </location>
</feature>
<accession>A0A836H4L2</accession>
<name>A0A836H4L2_LEIEN</name>
<dbReference type="PANTHER" id="PTHR10383">
    <property type="entry name" value="SERINE INCORPORATOR"/>
    <property type="match status" value="1"/>
</dbReference>
<evidence type="ECO:0000256" key="5">
    <source>
        <dbReference type="ARBA" id="ARBA00023136"/>
    </source>
</evidence>